<gene>
    <name evidence="7" type="ORF">BDZ94DRAFT_726119</name>
</gene>
<dbReference type="GO" id="GO:0120231">
    <property type="term" value="C:DNA recombinase auxiliary factor complex"/>
    <property type="evidence" value="ECO:0007669"/>
    <property type="project" value="TreeGrafter"/>
</dbReference>
<dbReference type="InterPro" id="IPR010776">
    <property type="entry name" value="Hop2_WH_dom"/>
</dbReference>
<evidence type="ECO:0000259" key="6">
    <source>
        <dbReference type="Pfam" id="PF07106"/>
    </source>
</evidence>
<dbReference type="GO" id="GO:0010774">
    <property type="term" value="P:meiotic strand invasion involved in reciprocal meiotic recombination"/>
    <property type="evidence" value="ECO:0007669"/>
    <property type="project" value="TreeGrafter"/>
</dbReference>
<dbReference type="GO" id="GO:0007129">
    <property type="term" value="P:homologous chromosome pairing at meiosis"/>
    <property type="evidence" value="ECO:0007669"/>
    <property type="project" value="TreeGrafter"/>
</dbReference>
<dbReference type="Proteomes" id="UP000807353">
    <property type="component" value="Unassembled WGS sequence"/>
</dbReference>
<protein>
    <submittedName>
        <fullName evidence="7">TBPIP-domain-containing protein</fullName>
    </submittedName>
</protein>
<feature type="domain" description="Homologous-pairing protein 2 winged helix" evidence="6">
    <location>
        <begin position="18"/>
        <end position="78"/>
    </location>
</feature>
<proteinExistence type="inferred from homology"/>
<comment type="similarity">
    <text evidence="2">Belongs to the HOP2 family.</text>
</comment>
<evidence type="ECO:0000313" key="8">
    <source>
        <dbReference type="Proteomes" id="UP000807353"/>
    </source>
</evidence>
<keyword evidence="8" id="KW-1185">Reference proteome</keyword>
<evidence type="ECO:0000256" key="3">
    <source>
        <dbReference type="ARBA" id="ARBA00023172"/>
    </source>
</evidence>
<evidence type="ECO:0000256" key="4">
    <source>
        <dbReference type="ARBA" id="ARBA00023242"/>
    </source>
</evidence>
<dbReference type="OrthoDB" id="272266at2759"/>
<comment type="subcellular location">
    <subcellularLocation>
        <location evidence="1">Nucleus</location>
    </subcellularLocation>
</comment>
<keyword evidence="5" id="KW-0469">Meiosis</keyword>
<evidence type="ECO:0000256" key="1">
    <source>
        <dbReference type="ARBA" id="ARBA00004123"/>
    </source>
</evidence>
<sequence length="239" mass="26533">MATKAKTEAKVPILKGQEAEDKILEYMKRMNRPYGAVDVAANLKGVVPKAATQKILVTLAEKGALVQKTYGKTTFFVSNQANIEAVPVEKFAALEEEYKAIDEANKLTAAELRASNAVLAKLKNTPTNLELNDQIAAAEARVASLTARLEPLRSDSPLISAEELDRMDADWVKWRAEWVKRRKVFITFWQTATDILSPQEATTLADDLGIELDTDEHLNLEKTALCQVPKSANPLKRKR</sequence>
<evidence type="ECO:0000256" key="5">
    <source>
        <dbReference type="ARBA" id="ARBA00023254"/>
    </source>
</evidence>
<dbReference type="AlphaFoldDB" id="A0A9P6CHK6"/>
<dbReference type="GO" id="GO:0000794">
    <property type="term" value="C:condensed nuclear chromosome"/>
    <property type="evidence" value="ECO:0007669"/>
    <property type="project" value="TreeGrafter"/>
</dbReference>
<accession>A0A9P6CHK6</accession>
<dbReference type="GO" id="GO:0003690">
    <property type="term" value="F:double-stranded DNA binding"/>
    <property type="evidence" value="ECO:0007669"/>
    <property type="project" value="TreeGrafter"/>
</dbReference>
<dbReference type="GO" id="GO:0120230">
    <property type="term" value="F:recombinase activator activity"/>
    <property type="evidence" value="ECO:0007669"/>
    <property type="project" value="TreeGrafter"/>
</dbReference>
<dbReference type="PANTHER" id="PTHR15938:SF0">
    <property type="entry name" value="HOMOLOGOUS-PAIRING PROTEIN 2 HOMOLOG"/>
    <property type="match status" value="1"/>
</dbReference>
<dbReference type="EMBL" id="MU150272">
    <property type="protein sequence ID" value="KAF9462400.1"/>
    <property type="molecule type" value="Genomic_DNA"/>
</dbReference>
<dbReference type="InterPro" id="IPR036388">
    <property type="entry name" value="WH-like_DNA-bd_sf"/>
</dbReference>
<keyword evidence="3" id="KW-0233">DNA recombination</keyword>
<dbReference type="PANTHER" id="PTHR15938">
    <property type="entry name" value="TBP-1 INTERACTING PROTEIN"/>
    <property type="match status" value="1"/>
</dbReference>
<dbReference type="Gene3D" id="1.10.10.10">
    <property type="entry name" value="Winged helix-like DNA-binding domain superfamily/Winged helix DNA-binding domain"/>
    <property type="match status" value="1"/>
</dbReference>
<evidence type="ECO:0000313" key="7">
    <source>
        <dbReference type="EMBL" id="KAF9462400.1"/>
    </source>
</evidence>
<dbReference type="Pfam" id="PF07106">
    <property type="entry name" value="WHD_TBPIP"/>
    <property type="match status" value="1"/>
</dbReference>
<reference evidence="7" key="1">
    <citation type="submission" date="2020-11" db="EMBL/GenBank/DDBJ databases">
        <authorList>
            <consortium name="DOE Joint Genome Institute"/>
            <person name="Ahrendt S."/>
            <person name="Riley R."/>
            <person name="Andreopoulos W."/>
            <person name="Labutti K."/>
            <person name="Pangilinan J."/>
            <person name="Ruiz-Duenas F.J."/>
            <person name="Barrasa J.M."/>
            <person name="Sanchez-Garcia M."/>
            <person name="Camarero S."/>
            <person name="Miyauchi S."/>
            <person name="Serrano A."/>
            <person name="Linde D."/>
            <person name="Babiker R."/>
            <person name="Drula E."/>
            <person name="Ayuso-Fernandez I."/>
            <person name="Pacheco R."/>
            <person name="Padilla G."/>
            <person name="Ferreira P."/>
            <person name="Barriuso J."/>
            <person name="Kellner H."/>
            <person name="Castanera R."/>
            <person name="Alfaro M."/>
            <person name="Ramirez L."/>
            <person name="Pisabarro A.G."/>
            <person name="Kuo A."/>
            <person name="Tritt A."/>
            <person name="Lipzen A."/>
            <person name="He G."/>
            <person name="Yan M."/>
            <person name="Ng V."/>
            <person name="Cullen D."/>
            <person name="Martin F."/>
            <person name="Rosso M.-N."/>
            <person name="Henrissat B."/>
            <person name="Hibbett D."/>
            <person name="Martinez A.T."/>
            <person name="Grigoriev I.V."/>
        </authorList>
    </citation>
    <scope>NUCLEOTIDE SEQUENCE</scope>
    <source>
        <strain evidence="7">CBS 247.69</strain>
    </source>
</reference>
<name>A0A9P6CHK6_9AGAR</name>
<keyword evidence="4" id="KW-0539">Nucleus</keyword>
<evidence type="ECO:0000256" key="2">
    <source>
        <dbReference type="ARBA" id="ARBA00007922"/>
    </source>
</evidence>
<dbReference type="GO" id="GO:0000709">
    <property type="term" value="P:meiotic joint molecule formation"/>
    <property type="evidence" value="ECO:0007669"/>
    <property type="project" value="TreeGrafter"/>
</dbReference>
<comment type="caution">
    <text evidence="7">The sequence shown here is derived from an EMBL/GenBank/DDBJ whole genome shotgun (WGS) entry which is preliminary data.</text>
</comment>
<organism evidence="7 8">
    <name type="scientific">Collybia nuda</name>
    <dbReference type="NCBI Taxonomy" id="64659"/>
    <lineage>
        <taxon>Eukaryota</taxon>
        <taxon>Fungi</taxon>
        <taxon>Dikarya</taxon>
        <taxon>Basidiomycota</taxon>
        <taxon>Agaricomycotina</taxon>
        <taxon>Agaricomycetes</taxon>
        <taxon>Agaricomycetidae</taxon>
        <taxon>Agaricales</taxon>
        <taxon>Tricholomatineae</taxon>
        <taxon>Clitocybaceae</taxon>
        <taxon>Collybia</taxon>
    </lineage>
</organism>